<feature type="region of interest" description="Disordered" evidence="6">
    <location>
        <begin position="163"/>
        <end position="406"/>
    </location>
</feature>
<evidence type="ECO:0000313" key="8">
    <source>
        <dbReference type="EMBL" id="KAK9293158.1"/>
    </source>
</evidence>
<protein>
    <recommendedName>
        <fullName evidence="2 5">peptidylprolyl isomerase</fullName>
        <ecNumber evidence="2 5">5.2.1.8</ecNumber>
    </recommendedName>
</protein>
<comment type="catalytic activity">
    <reaction evidence="1 5">
        <text>[protein]-peptidylproline (omega=180) = [protein]-peptidylproline (omega=0)</text>
        <dbReference type="Rhea" id="RHEA:16237"/>
        <dbReference type="Rhea" id="RHEA-COMP:10747"/>
        <dbReference type="Rhea" id="RHEA-COMP:10748"/>
        <dbReference type="ChEBI" id="CHEBI:83833"/>
        <dbReference type="ChEBI" id="CHEBI:83834"/>
        <dbReference type="EC" id="5.2.1.8"/>
    </reaction>
</comment>
<comment type="caution">
    <text evidence="8">The sequence shown here is derived from an EMBL/GenBank/DDBJ whole genome shotgun (WGS) entry which is preliminary data.</text>
</comment>
<gene>
    <name evidence="8" type="ORF">L1049_021145</name>
</gene>
<keyword evidence="3 5" id="KW-0697">Rotamase</keyword>
<dbReference type="EC" id="5.2.1.8" evidence="2 5"/>
<dbReference type="PANTHER" id="PTHR43811">
    <property type="entry name" value="FKBP-TYPE PEPTIDYL-PROLYL CIS-TRANS ISOMERASE FKPA"/>
    <property type="match status" value="1"/>
</dbReference>
<feature type="compositionally biased region" description="Polar residues" evidence="6">
    <location>
        <begin position="378"/>
        <end position="394"/>
    </location>
</feature>
<proteinExistence type="predicted"/>
<evidence type="ECO:0000256" key="5">
    <source>
        <dbReference type="PROSITE-ProRule" id="PRU00277"/>
    </source>
</evidence>
<evidence type="ECO:0000259" key="7">
    <source>
        <dbReference type="PROSITE" id="PS50059"/>
    </source>
</evidence>
<accession>A0AAP0SB02</accession>
<dbReference type="Pfam" id="PF00254">
    <property type="entry name" value="FKBP_C"/>
    <property type="match status" value="1"/>
</dbReference>
<organism evidence="8 9">
    <name type="scientific">Liquidambar formosana</name>
    <name type="common">Formosan gum</name>
    <dbReference type="NCBI Taxonomy" id="63359"/>
    <lineage>
        <taxon>Eukaryota</taxon>
        <taxon>Viridiplantae</taxon>
        <taxon>Streptophyta</taxon>
        <taxon>Embryophyta</taxon>
        <taxon>Tracheophyta</taxon>
        <taxon>Spermatophyta</taxon>
        <taxon>Magnoliopsida</taxon>
        <taxon>eudicotyledons</taxon>
        <taxon>Gunneridae</taxon>
        <taxon>Pentapetalae</taxon>
        <taxon>Saxifragales</taxon>
        <taxon>Altingiaceae</taxon>
        <taxon>Liquidambar</taxon>
    </lineage>
</organism>
<evidence type="ECO:0000256" key="1">
    <source>
        <dbReference type="ARBA" id="ARBA00000971"/>
    </source>
</evidence>
<dbReference type="Pfam" id="PF17800">
    <property type="entry name" value="NPL"/>
    <property type="match status" value="1"/>
</dbReference>
<dbReference type="InterPro" id="IPR001179">
    <property type="entry name" value="PPIase_FKBP_dom"/>
</dbReference>
<evidence type="ECO:0000313" key="9">
    <source>
        <dbReference type="Proteomes" id="UP001415857"/>
    </source>
</evidence>
<dbReference type="PROSITE" id="PS50059">
    <property type="entry name" value="FKBP_PPIASE"/>
    <property type="match status" value="1"/>
</dbReference>
<dbReference type="InterPro" id="IPR041232">
    <property type="entry name" value="NPL"/>
</dbReference>
<feature type="domain" description="PPIase FKBP-type" evidence="7">
    <location>
        <begin position="432"/>
        <end position="520"/>
    </location>
</feature>
<feature type="compositionally biased region" description="Basic residues" evidence="6">
    <location>
        <begin position="359"/>
        <end position="368"/>
    </location>
</feature>
<dbReference type="Gene3D" id="2.60.120.340">
    <property type="entry name" value="Nucleoplasmin core domain"/>
    <property type="match status" value="1"/>
</dbReference>
<sequence length="520" mass="56760">MGFWGLEVKPGQPYPYQSDNVQRKLHITQATLGIGSSTKKSIVKCSVGEKSPILLCSLLPEKIESCPLNLEFEEDGLVSFSVIGPRSVHLSGFLEVNGRDSIGDDYESDSFGEDIAETETEESTDYDTEDGYDDDFIDDNDMEMFPPSPVPNSGVVIEEILEDEKPANGNNRPKRLKKKNQSSESEDNNNSQGQIVVKSGSGVPVLESEDEDGFPISAPHKSNPNVQKAEVEAEEKMDQKTTKETKKSTRDGGDDAKSLKRKASGTAQDGQPDRRADQPLDSSHPSTEVVPDNDVKQKKKKKKQKELTKEGQAHEAAGADNESDALPVSNEQVQKLADEKSPDIDADCVPSGDQSEEKKKKKKKKKSKIKESEGDVNMEQTVSNVGDTNGSTMASKEKKTEVKPSQVRTFPNGLVIEELGMGKPDGKRASPGKKVSVHYIGKLKKNGEIFDSNVGRAPFKFRLGVGQVIKGWDVGVNGMRIGDKRRLTIPPSMGYGARGAGGKIPPNAWLVFDVELVDVR</sequence>
<dbReference type="Gene3D" id="3.10.50.40">
    <property type="match status" value="1"/>
</dbReference>
<feature type="compositionally biased region" description="Basic and acidic residues" evidence="6">
    <location>
        <begin position="229"/>
        <end position="258"/>
    </location>
</feature>
<reference evidence="8 9" key="1">
    <citation type="journal article" date="2024" name="Plant J.">
        <title>Genome sequences and population genomics reveal climatic adaptation and genomic divergence between two closely related sweetgum species.</title>
        <authorList>
            <person name="Xu W.Q."/>
            <person name="Ren C.Q."/>
            <person name="Zhang X.Y."/>
            <person name="Comes H.P."/>
            <person name="Liu X.H."/>
            <person name="Li Y.G."/>
            <person name="Kettle C.J."/>
            <person name="Jalonen R."/>
            <person name="Gaisberger H."/>
            <person name="Ma Y.Z."/>
            <person name="Qiu Y.X."/>
        </authorList>
    </citation>
    <scope>NUCLEOTIDE SEQUENCE [LARGE SCALE GENOMIC DNA]</scope>
    <source>
        <strain evidence="8">Hangzhou</strain>
    </source>
</reference>
<evidence type="ECO:0000256" key="6">
    <source>
        <dbReference type="SAM" id="MobiDB-lite"/>
    </source>
</evidence>
<evidence type="ECO:0000256" key="3">
    <source>
        <dbReference type="ARBA" id="ARBA00023110"/>
    </source>
</evidence>
<dbReference type="PANTHER" id="PTHR43811:SF19">
    <property type="entry name" value="39 KDA FK506-BINDING NUCLEAR PROTEIN"/>
    <property type="match status" value="1"/>
</dbReference>
<dbReference type="FunFam" id="3.10.50.40:FF:000006">
    <property type="entry name" value="Peptidyl-prolyl cis-trans isomerase"/>
    <property type="match status" value="1"/>
</dbReference>
<dbReference type="GO" id="GO:0003755">
    <property type="term" value="F:peptidyl-prolyl cis-trans isomerase activity"/>
    <property type="evidence" value="ECO:0007669"/>
    <property type="project" value="UniProtKB-KW"/>
</dbReference>
<dbReference type="AlphaFoldDB" id="A0AAP0SB02"/>
<dbReference type="Proteomes" id="UP001415857">
    <property type="component" value="Unassembled WGS sequence"/>
</dbReference>
<dbReference type="SUPFAM" id="SSF54534">
    <property type="entry name" value="FKBP-like"/>
    <property type="match status" value="1"/>
</dbReference>
<name>A0AAP0SB02_LIQFO</name>
<evidence type="ECO:0000256" key="4">
    <source>
        <dbReference type="ARBA" id="ARBA00023235"/>
    </source>
</evidence>
<keyword evidence="9" id="KW-1185">Reference proteome</keyword>
<keyword evidence="4 5" id="KW-0413">Isomerase</keyword>
<evidence type="ECO:0000256" key="2">
    <source>
        <dbReference type="ARBA" id="ARBA00013194"/>
    </source>
</evidence>
<dbReference type="EMBL" id="JBBPBK010000001">
    <property type="protein sequence ID" value="KAK9293158.1"/>
    <property type="molecule type" value="Genomic_DNA"/>
</dbReference>
<dbReference type="InterPro" id="IPR046357">
    <property type="entry name" value="PPIase_dom_sf"/>
</dbReference>